<reference evidence="1" key="1">
    <citation type="journal article" date="2019" name="Sci. Rep.">
        <title>Draft genome of Tanacetum cinerariifolium, the natural source of mosquito coil.</title>
        <authorList>
            <person name="Yamashiro T."/>
            <person name="Shiraishi A."/>
            <person name="Satake H."/>
            <person name="Nakayama K."/>
        </authorList>
    </citation>
    <scope>NUCLEOTIDE SEQUENCE</scope>
</reference>
<dbReference type="EMBL" id="BKCJ010263869">
    <property type="protein sequence ID" value="GEZ31011.1"/>
    <property type="molecule type" value="Genomic_DNA"/>
</dbReference>
<sequence>MISSMIVPGAPLNPRFVGNRSAAELSQNILIEVPSFNAEKEKQTTIAVSESDKKAVNEANTVNEANSYDFEEVLNEAKTVSESDKSNDSQDSNFIVDEDNLINEVEVNMLEFYQNINKDVEWVRYYIGNLEVAIQMHVEESYDLDYFDIDIEYDSDIETSSKRKKGLRALRREHENNSNQSKNKGSHFFVGKEFVDKKDATSLVTSQDVATSRQLYVWKNDKVRVRVVRRESALFLVIQLGASGLSSPSKSNLKQVNGKWVKDKRDESGSAHGINKVGGMRIKVGDDRDLIPMSNFTFISERQKGIIPEISQVFHCVEYRFCVRHIHENMKAKWRGKQFKELVWKCASATTMPYFDKQMDKLKRLDEGRAYCDVLLNKLCEVFCWMAEMFSLSHA</sequence>
<evidence type="ECO:0000313" key="1">
    <source>
        <dbReference type="EMBL" id="GEZ31011.1"/>
    </source>
</evidence>
<protein>
    <submittedName>
        <fullName evidence="1">Uncharacterized protein</fullName>
    </submittedName>
</protein>
<proteinExistence type="predicted"/>
<dbReference type="PANTHER" id="PTHR31973">
    <property type="entry name" value="POLYPROTEIN, PUTATIVE-RELATED"/>
    <property type="match status" value="1"/>
</dbReference>
<gene>
    <name evidence="1" type="ORF">Tci_502984</name>
</gene>
<dbReference type="AlphaFoldDB" id="A0A699I7R3"/>
<accession>A0A699I7R3</accession>
<dbReference type="PANTHER" id="PTHR31973:SF190">
    <property type="entry name" value="MULE TRANSPOSASE DOMAIN-CONTAINING PROTEIN"/>
    <property type="match status" value="1"/>
</dbReference>
<organism evidence="1">
    <name type="scientific">Tanacetum cinerariifolium</name>
    <name type="common">Dalmatian daisy</name>
    <name type="synonym">Chrysanthemum cinerariifolium</name>
    <dbReference type="NCBI Taxonomy" id="118510"/>
    <lineage>
        <taxon>Eukaryota</taxon>
        <taxon>Viridiplantae</taxon>
        <taxon>Streptophyta</taxon>
        <taxon>Embryophyta</taxon>
        <taxon>Tracheophyta</taxon>
        <taxon>Spermatophyta</taxon>
        <taxon>Magnoliopsida</taxon>
        <taxon>eudicotyledons</taxon>
        <taxon>Gunneridae</taxon>
        <taxon>Pentapetalae</taxon>
        <taxon>asterids</taxon>
        <taxon>campanulids</taxon>
        <taxon>Asterales</taxon>
        <taxon>Asteraceae</taxon>
        <taxon>Asteroideae</taxon>
        <taxon>Anthemideae</taxon>
        <taxon>Anthemidinae</taxon>
        <taxon>Tanacetum</taxon>
    </lineage>
</organism>
<name>A0A699I7R3_TANCI</name>
<comment type="caution">
    <text evidence="1">The sequence shown here is derived from an EMBL/GenBank/DDBJ whole genome shotgun (WGS) entry which is preliminary data.</text>
</comment>